<dbReference type="SMART" id="SM00749">
    <property type="entry name" value="BON"/>
    <property type="match status" value="3"/>
</dbReference>
<evidence type="ECO:0000313" key="4">
    <source>
        <dbReference type="Proteomes" id="UP000494119"/>
    </source>
</evidence>
<dbReference type="InterPro" id="IPR051686">
    <property type="entry name" value="Lipoprotein_DolP"/>
</dbReference>
<evidence type="ECO:0000256" key="1">
    <source>
        <dbReference type="ARBA" id="ARBA00022729"/>
    </source>
</evidence>
<name>A0A6J5G0G7_9BURK</name>
<dbReference type="Pfam" id="PF04972">
    <property type="entry name" value="BON"/>
    <property type="match status" value="3"/>
</dbReference>
<dbReference type="InterPro" id="IPR014004">
    <property type="entry name" value="Transpt-assoc_nodulatn_dom_bac"/>
</dbReference>
<feature type="domain" description="BON" evidence="2">
    <location>
        <begin position="7"/>
        <end position="75"/>
    </location>
</feature>
<reference evidence="3 4" key="1">
    <citation type="submission" date="2020-04" db="EMBL/GenBank/DDBJ databases">
        <authorList>
            <person name="De Canck E."/>
        </authorList>
    </citation>
    <scope>NUCLEOTIDE SEQUENCE [LARGE SCALE GENOMIC DNA]</scope>
    <source>
        <strain evidence="3 4">LMG 28688</strain>
    </source>
</reference>
<dbReference type="Proteomes" id="UP000494119">
    <property type="component" value="Unassembled WGS sequence"/>
</dbReference>
<protein>
    <recommendedName>
        <fullName evidence="2">BON domain-containing protein</fullName>
    </recommendedName>
</protein>
<dbReference type="PANTHER" id="PTHR34606">
    <property type="entry name" value="BON DOMAIN-CONTAINING PROTEIN"/>
    <property type="match status" value="1"/>
</dbReference>
<feature type="domain" description="BON" evidence="2">
    <location>
        <begin position="82"/>
        <end position="150"/>
    </location>
</feature>
<accession>A0A6J5G0G7</accession>
<dbReference type="PANTHER" id="PTHR34606:SF4">
    <property type="entry name" value="OUTER MEMBRANE LIPOPROTEIN DOLP"/>
    <property type="match status" value="1"/>
</dbReference>
<dbReference type="InterPro" id="IPR007055">
    <property type="entry name" value="BON_dom"/>
</dbReference>
<dbReference type="Gene3D" id="3.30.1340.30">
    <property type="match status" value="3"/>
</dbReference>
<feature type="domain" description="BON" evidence="2">
    <location>
        <begin position="153"/>
        <end position="220"/>
    </location>
</feature>
<keyword evidence="4" id="KW-1185">Reference proteome</keyword>
<dbReference type="AlphaFoldDB" id="A0A6J5G0G7"/>
<evidence type="ECO:0000313" key="3">
    <source>
        <dbReference type="EMBL" id="CAB3788975.1"/>
    </source>
</evidence>
<dbReference type="PROSITE" id="PS50914">
    <property type="entry name" value="BON"/>
    <property type="match status" value="3"/>
</dbReference>
<sequence>MGRTMKTDEALKQDVEQELAWDMALDASGIEAAVKERIVTLSGRVPGYAQKLAVERAVERVAGCRAIVVELSIDPHPGNQHPDADLAAAIMVASRWQAGLSGDSVRVEVERGCVTLIGDVEWGYQRNTAEKVVSRMRGVVGVANRLNVRNSDAAFEVAQHISAALARRAQREFAGIHIDESQGVVTLSGTVASLRERRAACGAAWATRGVRAVVDRLAVQ</sequence>
<organism evidence="3 4">
    <name type="scientific">Paraburkholderia caffeinitolerans</name>
    <dbReference type="NCBI Taxonomy" id="1723730"/>
    <lineage>
        <taxon>Bacteria</taxon>
        <taxon>Pseudomonadati</taxon>
        <taxon>Pseudomonadota</taxon>
        <taxon>Betaproteobacteria</taxon>
        <taxon>Burkholderiales</taxon>
        <taxon>Burkholderiaceae</taxon>
        <taxon>Paraburkholderia</taxon>
    </lineage>
</organism>
<proteinExistence type="predicted"/>
<gene>
    <name evidence="3" type="ORF">LMG28688_02796</name>
</gene>
<keyword evidence="1" id="KW-0732">Signal</keyword>
<evidence type="ECO:0000259" key="2">
    <source>
        <dbReference type="PROSITE" id="PS50914"/>
    </source>
</evidence>
<dbReference type="EMBL" id="CADIKL010000011">
    <property type="protein sequence ID" value="CAB3788975.1"/>
    <property type="molecule type" value="Genomic_DNA"/>
</dbReference>